<reference evidence="2 3" key="1">
    <citation type="submission" date="2013-03" db="EMBL/GenBank/DDBJ databases">
        <title>The Genome Sequence of Phialophora europaea CBS 101466.</title>
        <authorList>
            <consortium name="The Broad Institute Genomics Platform"/>
            <person name="Cuomo C."/>
            <person name="de Hoog S."/>
            <person name="Gorbushina A."/>
            <person name="Walker B."/>
            <person name="Young S.K."/>
            <person name="Zeng Q."/>
            <person name="Gargeya S."/>
            <person name="Fitzgerald M."/>
            <person name="Haas B."/>
            <person name="Abouelleil A."/>
            <person name="Allen A.W."/>
            <person name="Alvarado L."/>
            <person name="Arachchi H.M."/>
            <person name="Berlin A.M."/>
            <person name="Chapman S.B."/>
            <person name="Gainer-Dewar J."/>
            <person name="Goldberg J."/>
            <person name="Griggs A."/>
            <person name="Gujja S."/>
            <person name="Hansen M."/>
            <person name="Howarth C."/>
            <person name="Imamovic A."/>
            <person name="Ireland A."/>
            <person name="Larimer J."/>
            <person name="McCowan C."/>
            <person name="Murphy C."/>
            <person name="Pearson M."/>
            <person name="Poon T.W."/>
            <person name="Priest M."/>
            <person name="Roberts A."/>
            <person name="Saif S."/>
            <person name="Shea T."/>
            <person name="Sisk P."/>
            <person name="Sykes S."/>
            <person name="Wortman J."/>
            <person name="Nusbaum C."/>
            <person name="Birren B."/>
        </authorList>
    </citation>
    <scope>NUCLEOTIDE SEQUENCE [LARGE SCALE GENOMIC DNA]</scope>
    <source>
        <strain evidence="2 3">CBS 101466</strain>
    </source>
</reference>
<dbReference type="OrthoDB" id="1668230at2759"/>
<dbReference type="RefSeq" id="XP_008716925.1">
    <property type="nucleotide sequence ID" value="XM_008718703.1"/>
</dbReference>
<dbReference type="InterPro" id="IPR000719">
    <property type="entry name" value="Prot_kinase_dom"/>
</dbReference>
<dbReference type="PANTHER" id="PTHR44167">
    <property type="entry name" value="OVARIAN-SPECIFIC SERINE/THREONINE-PROTEIN KINASE LOK-RELATED"/>
    <property type="match status" value="1"/>
</dbReference>
<gene>
    <name evidence="2" type="ORF">HMPREF1541_04357</name>
</gene>
<dbReference type="GO" id="GO:0044773">
    <property type="term" value="P:mitotic DNA damage checkpoint signaling"/>
    <property type="evidence" value="ECO:0007669"/>
    <property type="project" value="TreeGrafter"/>
</dbReference>
<sequence>MESVASSLAEFVHLDGTKVTEKIIGIGGTNIVIEDGIYAIKLPRLSRFFDPDGVSVLIDQSRAPGEGDHDYHSDLINALDNEKAIYRRIGPHIGVTPCYNLSSTEPSVQMLRMGQNLQQHLKDNRPDRKKQLAWSTQLAEALAHIHSRGVIVADVNPSNIVLDDDSNVRFIDFSESTLMALDWDLKSPDEHGYSILSDIGQLGAVIFLIVTGRPCKFTLEDAQDSCEPVTWPQRNSLPETANVWLGALIEKCWTKGFRTTGALAAALRHVEVVQ</sequence>
<dbReference type="AlphaFoldDB" id="W2RUG1"/>
<dbReference type="GO" id="GO:0004674">
    <property type="term" value="F:protein serine/threonine kinase activity"/>
    <property type="evidence" value="ECO:0007669"/>
    <property type="project" value="TreeGrafter"/>
</dbReference>
<dbReference type="VEuPathDB" id="FungiDB:HMPREF1541_04357"/>
<dbReference type="HOGENOM" id="CLU_000288_31_7_1"/>
<dbReference type="EMBL" id="KB822720">
    <property type="protein sequence ID" value="ETN40082.1"/>
    <property type="molecule type" value="Genomic_DNA"/>
</dbReference>
<name>W2RUG1_CYPE1</name>
<dbReference type="eggNOG" id="ENOG502TC14">
    <property type="taxonomic scope" value="Eukaryota"/>
</dbReference>
<proteinExistence type="predicted"/>
<protein>
    <recommendedName>
        <fullName evidence="1">Protein kinase domain-containing protein</fullName>
    </recommendedName>
</protein>
<dbReference type="GO" id="GO:0005634">
    <property type="term" value="C:nucleus"/>
    <property type="evidence" value="ECO:0007669"/>
    <property type="project" value="TreeGrafter"/>
</dbReference>
<dbReference type="InterPro" id="IPR011009">
    <property type="entry name" value="Kinase-like_dom_sf"/>
</dbReference>
<dbReference type="InParanoid" id="W2RUG1"/>
<evidence type="ECO:0000313" key="2">
    <source>
        <dbReference type="EMBL" id="ETN40082.1"/>
    </source>
</evidence>
<dbReference type="STRING" id="1220924.W2RUG1"/>
<dbReference type="PROSITE" id="PS50011">
    <property type="entry name" value="PROTEIN_KINASE_DOM"/>
    <property type="match status" value="1"/>
</dbReference>
<dbReference type="GeneID" id="19971696"/>
<organism evidence="2 3">
    <name type="scientific">Cyphellophora europaea (strain CBS 101466)</name>
    <name type="common">Phialophora europaea</name>
    <dbReference type="NCBI Taxonomy" id="1220924"/>
    <lineage>
        <taxon>Eukaryota</taxon>
        <taxon>Fungi</taxon>
        <taxon>Dikarya</taxon>
        <taxon>Ascomycota</taxon>
        <taxon>Pezizomycotina</taxon>
        <taxon>Eurotiomycetes</taxon>
        <taxon>Chaetothyriomycetidae</taxon>
        <taxon>Chaetothyriales</taxon>
        <taxon>Cyphellophoraceae</taxon>
        <taxon>Cyphellophora</taxon>
    </lineage>
</organism>
<feature type="domain" description="Protein kinase" evidence="1">
    <location>
        <begin position="18"/>
        <end position="272"/>
    </location>
</feature>
<dbReference type="GO" id="GO:0005524">
    <property type="term" value="F:ATP binding"/>
    <property type="evidence" value="ECO:0007669"/>
    <property type="project" value="InterPro"/>
</dbReference>
<dbReference type="Proteomes" id="UP000030752">
    <property type="component" value="Unassembled WGS sequence"/>
</dbReference>
<dbReference type="Gene3D" id="1.10.510.10">
    <property type="entry name" value="Transferase(Phosphotransferase) domain 1"/>
    <property type="match status" value="1"/>
</dbReference>
<dbReference type="PANTHER" id="PTHR44167:SF18">
    <property type="entry name" value="PROTEIN KINASE DOMAIN-CONTAINING PROTEIN"/>
    <property type="match status" value="1"/>
</dbReference>
<dbReference type="SUPFAM" id="SSF56112">
    <property type="entry name" value="Protein kinase-like (PK-like)"/>
    <property type="match status" value="1"/>
</dbReference>
<dbReference type="GO" id="GO:0005737">
    <property type="term" value="C:cytoplasm"/>
    <property type="evidence" value="ECO:0007669"/>
    <property type="project" value="TreeGrafter"/>
</dbReference>
<dbReference type="Pfam" id="PF00069">
    <property type="entry name" value="Pkinase"/>
    <property type="match status" value="1"/>
</dbReference>
<dbReference type="SMART" id="SM00220">
    <property type="entry name" value="S_TKc"/>
    <property type="match status" value="1"/>
</dbReference>
<keyword evidence="3" id="KW-1185">Reference proteome</keyword>
<accession>W2RUG1</accession>
<evidence type="ECO:0000259" key="1">
    <source>
        <dbReference type="PROSITE" id="PS50011"/>
    </source>
</evidence>
<evidence type="ECO:0000313" key="3">
    <source>
        <dbReference type="Proteomes" id="UP000030752"/>
    </source>
</evidence>